<protein>
    <recommendedName>
        <fullName evidence="2">histidine kinase</fullName>
        <ecNumber evidence="2">2.7.13.3</ecNumber>
    </recommendedName>
</protein>
<evidence type="ECO:0000256" key="1">
    <source>
        <dbReference type="ARBA" id="ARBA00000085"/>
    </source>
</evidence>
<keyword evidence="7" id="KW-0175">Coiled coil</keyword>
<dbReference type="InterPro" id="IPR003594">
    <property type="entry name" value="HATPase_dom"/>
</dbReference>
<dbReference type="EMBL" id="CP030041">
    <property type="protein sequence ID" value="AWW29781.1"/>
    <property type="molecule type" value="Genomic_DNA"/>
</dbReference>
<dbReference type="EC" id="2.7.13.3" evidence="2"/>
<dbReference type="PROSITE" id="PS50109">
    <property type="entry name" value="HIS_KIN"/>
    <property type="match status" value="1"/>
</dbReference>
<feature type="transmembrane region" description="Helical" evidence="8">
    <location>
        <begin position="14"/>
        <end position="36"/>
    </location>
</feature>
<dbReference type="SMART" id="SM00388">
    <property type="entry name" value="HisKA"/>
    <property type="match status" value="1"/>
</dbReference>
<dbReference type="OrthoDB" id="9797097at2"/>
<dbReference type="PRINTS" id="PR00344">
    <property type="entry name" value="BCTRLSENSOR"/>
</dbReference>
<evidence type="ECO:0000313" key="12">
    <source>
        <dbReference type="Proteomes" id="UP000248688"/>
    </source>
</evidence>
<dbReference type="CDD" id="cd16922">
    <property type="entry name" value="HATPase_EvgS-ArcB-TorS-like"/>
    <property type="match status" value="1"/>
</dbReference>
<evidence type="ECO:0000256" key="4">
    <source>
        <dbReference type="ARBA" id="ARBA00022679"/>
    </source>
</evidence>
<dbReference type="InterPro" id="IPR036097">
    <property type="entry name" value="HisK_dim/P_sf"/>
</dbReference>
<dbReference type="InterPro" id="IPR004358">
    <property type="entry name" value="Sig_transdc_His_kin-like_C"/>
</dbReference>
<proteinExistence type="predicted"/>
<dbReference type="SUPFAM" id="SSF55874">
    <property type="entry name" value="ATPase domain of HSP90 chaperone/DNA topoisomerase II/histidine kinase"/>
    <property type="match status" value="1"/>
</dbReference>
<feature type="coiled-coil region" evidence="7">
    <location>
        <begin position="242"/>
        <end position="276"/>
    </location>
</feature>
<keyword evidence="5 11" id="KW-0418">Kinase</keyword>
<comment type="catalytic activity">
    <reaction evidence="1">
        <text>ATP + protein L-histidine = ADP + protein N-phospho-L-histidine.</text>
        <dbReference type="EC" id="2.7.13.3"/>
    </reaction>
</comment>
<keyword evidence="8" id="KW-0472">Membrane</keyword>
<reference evidence="11 12" key="1">
    <citation type="submission" date="2018-06" db="EMBL/GenBank/DDBJ databases">
        <title>Echinicola strongylocentroti sp. nov., isolated from a sea urchin Strongylocentrotus intermedius.</title>
        <authorList>
            <person name="Bae S.S."/>
        </authorList>
    </citation>
    <scope>NUCLEOTIDE SEQUENCE [LARGE SCALE GENOMIC DNA]</scope>
    <source>
        <strain evidence="11 12">MEBiC08714</strain>
    </source>
</reference>
<dbReference type="InterPro" id="IPR036890">
    <property type="entry name" value="HATPase_C_sf"/>
</dbReference>
<dbReference type="RefSeq" id="WP_112783179.1">
    <property type="nucleotide sequence ID" value="NZ_CP030041.1"/>
</dbReference>
<dbReference type="InterPro" id="IPR003661">
    <property type="entry name" value="HisK_dim/P_dom"/>
</dbReference>
<keyword evidence="4" id="KW-0808">Transferase</keyword>
<keyword evidence="3 6" id="KW-0597">Phosphoprotein</keyword>
<name>A0A2Z4IFB0_9BACT</name>
<dbReference type="Pfam" id="PF00072">
    <property type="entry name" value="Response_reg"/>
    <property type="match status" value="1"/>
</dbReference>
<feature type="coiled-coil region" evidence="7">
    <location>
        <begin position="136"/>
        <end position="191"/>
    </location>
</feature>
<evidence type="ECO:0000256" key="7">
    <source>
        <dbReference type="SAM" id="Coils"/>
    </source>
</evidence>
<keyword evidence="8" id="KW-0812">Transmembrane</keyword>
<evidence type="ECO:0000256" key="2">
    <source>
        <dbReference type="ARBA" id="ARBA00012438"/>
    </source>
</evidence>
<dbReference type="InterPro" id="IPR005467">
    <property type="entry name" value="His_kinase_dom"/>
</dbReference>
<dbReference type="CDD" id="cd00082">
    <property type="entry name" value="HisKA"/>
    <property type="match status" value="1"/>
</dbReference>
<sequence>MKSTETTHKARKKVVIGFMLAIMLVLSVGAVTYFSLNRLLDTVETLSEPSDRMQELNSLLADVYQLDKVKGNFEAESDTSVAVNYLDKIEKKLNLLEQYANDTVELNHLKQINYNINELVVVYNGLREVKHNLINRNFSREALKNLETKIKRQEEINRLQSLGKIRFDHKIRRANRRLDTSNQKKTDVEANYKDGNLMSEAEMENLRDMFQQFRPEIDTEDTISQSSTSYSDSVLYAVKQFLININYEEQHLRSNLAQLEKELNEKNRALIEDTQTVISNLQYDALAEVEQKNESLYDLAFDVAILLGVIIFVGIVGSSAFIYSILTEINKDENYRFELEQAKLRSDKLAKAKQNFLANMSHEIRNPLHAIQGYNEAIRKTSLDKDQTDYVNMVGFAAETLSGIVNDILDLSKLEAGKITIQNMPFNPHKLFKAIKNSFELRAKEKQIDFAWDIALPKNKWFSGDELRIRQILNNLISNALKFTEDGSVAVSIVHESDYLLVEVKDTGIGMTEEFKDNIFKEFNQGDGSINRRYGGTGLGLAIVKRMLDLLKGKIELESNVGEGTTFSVRIPVEQVEAPVKAQEASNWFSLNGLRVLLVDDDAVGLKFAKLLLESNGAKVYDYLGGVSMRDDFDKVPLDLAVLDVQMPEVTGYDALRLLKNNYGYADLPTIAITANVFAKEKDELSDAGFDAIVLKPFKEFDLVKKIGELLDLETIPHDENGAIETSTQGFPSKRDYAVDDIEKFCMGEEAMLKEVLIDFCSSTSNDLIEMDHYCDDENWEQLLEVAHKLGSRLGQLKIKSSVLARGLEYDLKEGNTSNASVMVEKIKKETLVVLDQILIDYQLFTKVS</sequence>
<evidence type="ECO:0000259" key="10">
    <source>
        <dbReference type="PROSITE" id="PS50110"/>
    </source>
</evidence>
<dbReference type="SUPFAM" id="SSF47384">
    <property type="entry name" value="Homodimeric domain of signal transducing histidine kinase"/>
    <property type="match status" value="1"/>
</dbReference>
<dbReference type="AlphaFoldDB" id="A0A2Z4IFB0"/>
<dbReference type="FunFam" id="3.30.565.10:FF:000010">
    <property type="entry name" value="Sensor histidine kinase RcsC"/>
    <property type="match status" value="1"/>
</dbReference>
<dbReference type="PANTHER" id="PTHR43047">
    <property type="entry name" value="TWO-COMPONENT HISTIDINE PROTEIN KINASE"/>
    <property type="match status" value="1"/>
</dbReference>
<feature type="transmembrane region" description="Helical" evidence="8">
    <location>
        <begin position="303"/>
        <end position="326"/>
    </location>
</feature>
<dbReference type="KEGG" id="est:DN752_06420"/>
<dbReference type="InterPro" id="IPR036641">
    <property type="entry name" value="HPT_dom_sf"/>
</dbReference>
<dbReference type="InterPro" id="IPR001789">
    <property type="entry name" value="Sig_transdc_resp-reg_receiver"/>
</dbReference>
<dbReference type="Gene3D" id="1.20.120.160">
    <property type="entry name" value="HPT domain"/>
    <property type="match status" value="1"/>
</dbReference>
<dbReference type="PROSITE" id="PS50110">
    <property type="entry name" value="RESPONSE_REGULATORY"/>
    <property type="match status" value="1"/>
</dbReference>
<evidence type="ECO:0000259" key="9">
    <source>
        <dbReference type="PROSITE" id="PS50109"/>
    </source>
</evidence>
<evidence type="ECO:0000256" key="8">
    <source>
        <dbReference type="SAM" id="Phobius"/>
    </source>
</evidence>
<gene>
    <name evidence="11" type="ORF">DN752_06420</name>
</gene>
<dbReference type="Gene3D" id="3.30.565.10">
    <property type="entry name" value="Histidine kinase-like ATPase, C-terminal domain"/>
    <property type="match status" value="1"/>
</dbReference>
<dbReference type="SMART" id="SM00448">
    <property type="entry name" value="REC"/>
    <property type="match status" value="1"/>
</dbReference>
<evidence type="ECO:0000256" key="6">
    <source>
        <dbReference type="PROSITE-ProRule" id="PRU00169"/>
    </source>
</evidence>
<dbReference type="SUPFAM" id="SSF47226">
    <property type="entry name" value="Histidine-containing phosphotransfer domain, HPT domain"/>
    <property type="match status" value="1"/>
</dbReference>
<dbReference type="Pfam" id="PF00512">
    <property type="entry name" value="HisKA"/>
    <property type="match status" value="1"/>
</dbReference>
<dbReference type="CDD" id="cd17546">
    <property type="entry name" value="REC_hyHK_CKI1_RcsC-like"/>
    <property type="match status" value="1"/>
</dbReference>
<dbReference type="SMART" id="SM00387">
    <property type="entry name" value="HATPase_c"/>
    <property type="match status" value="1"/>
</dbReference>
<dbReference type="PANTHER" id="PTHR43047:SF64">
    <property type="entry name" value="HISTIDINE KINASE CONTAINING CHEY-HOMOLOGOUS RECEIVER DOMAIN AND PAS DOMAIN-RELATED"/>
    <property type="match status" value="1"/>
</dbReference>
<feature type="modified residue" description="4-aspartylphosphate" evidence="6">
    <location>
        <position position="644"/>
    </location>
</feature>
<dbReference type="InterPro" id="IPR011006">
    <property type="entry name" value="CheY-like_superfamily"/>
</dbReference>
<dbReference type="Proteomes" id="UP000248688">
    <property type="component" value="Chromosome"/>
</dbReference>
<dbReference type="Gene3D" id="3.40.50.2300">
    <property type="match status" value="1"/>
</dbReference>
<feature type="domain" description="Response regulatory" evidence="10">
    <location>
        <begin position="595"/>
        <end position="711"/>
    </location>
</feature>
<evidence type="ECO:0000256" key="5">
    <source>
        <dbReference type="ARBA" id="ARBA00022777"/>
    </source>
</evidence>
<accession>A0A2Z4IFB0</accession>
<organism evidence="11 12">
    <name type="scientific">Echinicola strongylocentroti</name>
    <dbReference type="NCBI Taxonomy" id="1795355"/>
    <lineage>
        <taxon>Bacteria</taxon>
        <taxon>Pseudomonadati</taxon>
        <taxon>Bacteroidota</taxon>
        <taxon>Cytophagia</taxon>
        <taxon>Cytophagales</taxon>
        <taxon>Cyclobacteriaceae</taxon>
        <taxon>Echinicola</taxon>
    </lineage>
</organism>
<keyword evidence="8" id="KW-1133">Transmembrane helix</keyword>
<dbReference type="Pfam" id="PF02518">
    <property type="entry name" value="HATPase_c"/>
    <property type="match status" value="1"/>
</dbReference>
<dbReference type="GO" id="GO:0000155">
    <property type="term" value="F:phosphorelay sensor kinase activity"/>
    <property type="evidence" value="ECO:0007669"/>
    <property type="project" value="InterPro"/>
</dbReference>
<dbReference type="Gene3D" id="1.10.287.130">
    <property type="match status" value="1"/>
</dbReference>
<keyword evidence="12" id="KW-1185">Reference proteome</keyword>
<dbReference type="SUPFAM" id="SSF52172">
    <property type="entry name" value="CheY-like"/>
    <property type="match status" value="1"/>
</dbReference>
<evidence type="ECO:0000256" key="3">
    <source>
        <dbReference type="ARBA" id="ARBA00022553"/>
    </source>
</evidence>
<feature type="domain" description="Histidine kinase" evidence="9">
    <location>
        <begin position="359"/>
        <end position="575"/>
    </location>
</feature>
<evidence type="ECO:0000313" key="11">
    <source>
        <dbReference type="EMBL" id="AWW29781.1"/>
    </source>
</evidence>